<dbReference type="OrthoDB" id="1004969at2"/>
<organism evidence="2 3">
    <name type="scientific">Alistipes dispar</name>
    <dbReference type="NCBI Taxonomy" id="2585119"/>
    <lineage>
        <taxon>Bacteria</taxon>
        <taxon>Pseudomonadati</taxon>
        <taxon>Bacteroidota</taxon>
        <taxon>Bacteroidia</taxon>
        <taxon>Bacteroidales</taxon>
        <taxon>Rikenellaceae</taxon>
        <taxon>Alistipes</taxon>
    </lineage>
</organism>
<dbReference type="EMBL" id="AP019736">
    <property type="protein sequence ID" value="BBL05368.1"/>
    <property type="molecule type" value="Genomic_DNA"/>
</dbReference>
<feature type="chain" id="PRO_5021443590" description="DUF4858 domain-containing protein" evidence="1">
    <location>
        <begin position="20"/>
        <end position="154"/>
    </location>
</feature>
<reference evidence="3" key="1">
    <citation type="submission" date="2019-06" db="EMBL/GenBank/DDBJ databases">
        <title>Alistipes onderdonkii subsp. vulgaris subsp. nov., Alistipes dispar sp. nov. and Alistipes communis sp. nov., isolated from human faeces, and creation of Alistipes onderdonkii subsp. onderdonkii subsp. nov.</title>
        <authorList>
            <person name="Sakamoto M."/>
            <person name="Ikeyama N."/>
            <person name="Ogata Y."/>
            <person name="Suda W."/>
            <person name="Iino T."/>
            <person name="Hattori M."/>
            <person name="Ohkuma M."/>
        </authorList>
    </citation>
    <scope>NUCLEOTIDE SEQUENCE [LARGE SCALE GENOMIC DNA]</scope>
    <source>
        <strain evidence="3">5CPEGH6</strain>
    </source>
</reference>
<evidence type="ECO:0008006" key="4">
    <source>
        <dbReference type="Google" id="ProtNLM"/>
    </source>
</evidence>
<sequence>MKRPNRIALLLAGLLPALAGRTQELPGCMTPGVRAEMRVFLYGRSAFEPARPDVGWIREELDPVQRERRHLERMMRSRARERALEAVEGAERSAAPADPSVAIGEWRVSVGNNGNWSPYPDRALDARAIRYPMRDIRELDRAKKAGPPRPAPPK</sequence>
<feature type="signal peptide" evidence="1">
    <location>
        <begin position="1"/>
        <end position="19"/>
    </location>
</feature>
<proteinExistence type="predicted"/>
<dbReference type="RefSeq" id="WP_141427369.1">
    <property type="nucleotide sequence ID" value="NZ_AP019736.1"/>
</dbReference>
<evidence type="ECO:0000313" key="2">
    <source>
        <dbReference type="EMBL" id="BBL05368.1"/>
    </source>
</evidence>
<protein>
    <recommendedName>
        <fullName evidence="4">DUF4858 domain-containing protein</fullName>
    </recommendedName>
</protein>
<keyword evidence="1" id="KW-0732">Signal</keyword>
<dbReference type="Proteomes" id="UP000319374">
    <property type="component" value="Chromosome"/>
</dbReference>
<gene>
    <name evidence="2" type="ORF">A5CPEGH6_00060</name>
</gene>
<dbReference type="KEGG" id="ada:A5CPEGH6_00060"/>
<evidence type="ECO:0000313" key="3">
    <source>
        <dbReference type="Proteomes" id="UP000319374"/>
    </source>
</evidence>
<evidence type="ECO:0000256" key="1">
    <source>
        <dbReference type="SAM" id="SignalP"/>
    </source>
</evidence>
<name>A0A4Y1WZ36_9BACT</name>
<dbReference type="AlphaFoldDB" id="A0A4Y1WZ36"/>
<keyword evidence="3" id="KW-1185">Reference proteome</keyword>
<dbReference type="GeneID" id="98671981"/>
<accession>A0A4Y1WZ36</accession>